<evidence type="ECO:0000256" key="9">
    <source>
        <dbReference type="RuleBase" id="RU000488"/>
    </source>
</evidence>
<name>A0ABQ6N6K7_9STRA</name>
<feature type="repeat" description="Solcar" evidence="8">
    <location>
        <begin position="91"/>
        <end position="196"/>
    </location>
</feature>
<dbReference type="InterPro" id="IPR050391">
    <property type="entry name" value="Mito_Metabolite_Transporter"/>
</dbReference>
<keyword evidence="6" id="KW-1133">Transmembrane helix</keyword>
<keyword evidence="5" id="KW-0677">Repeat</keyword>
<evidence type="ECO:0000256" key="7">
    <source>
        <dbReference type="ARBA" id="ARBA00023136"/>
    </source>
</evidence>
<comment type="caution">
    <text evidence="10">The sequence shown here is derived from an EMBL/GenBank/DDBJ whole genome shotgun (WGS) entry which is preliminary data.</text>
</comment>
<dbReference type="EMBL" id="BRYB01002275">
    <property type="protein sequence ID" value="GMI42305.1"/>
    <property type="molecule type" value="Genomic_DNA"/>
</dbReference>
<keyword evidence="7 8" id="KW-0472">Membrane</keyword>
<dbReference type="Proteomes" id="UP001165060">
    <property type="component" value="Unassembled WGS sequence"/>
</dbReference>
<evidence type="ECO:0000313" key="10">
    <source>
        <dbReference type="EMBL" id="GMI42305.1"/>
    </source>
</evidence>
<feature type="repeat" description="Solcar" evidence="8">
    <location>
        <begin position="1"/>
        <end position="85"/>
    </location>
</feature>
<comment type="subcellular location">
    <subcellularLocation>
        <location evidence="1">Membrane</location>
        <topology evidence="1">Multi-pass membrane protein</topology>
    </subcellularLocation>
</comment>
<evidence type="ECO:0000256" key="5">
    <source>
        <dbReference type="ARBA" id="ARBA00022737"/>
    </source>
</evidence>
<evidence type="ECO:0000313" key="11">
    <source>
        <dbReference type="Proteomes" id="UP001165060"/>
    </source>
</evidence>
<feature type="repeat" description="Solcar" evidence="8">
    <location>
        <begin position="206"/>
        <end position="290"/>
    </location>
</feature>
<sequence length="296" mass="32013">MTASTLLNPMDVVKIRLQTQPLAPSHPDAMYRSTLHTFRTIMKEEGLFSITRNQGLWLPGIAPSLCRDASYSAFRFGLYGPVKAGLGIDDSNLAGKILAGAISGSTGSVLAVPTDRLKIRMQREAGRVGASGEYETGLFRGKKPTYPNLNVLRSFAMMHANEGGLRGLWSGWEPTMARAALLAASQLATYDHTKYVLRTSFGWDAASPWTHVTASFCAGVVAAVTTQPADTVRSVVMTGDGKYKSVGDAVAHMARTEGVRGFYRGVLPSYMRFAPHFTVALPLWEQVRILVGLGTV</sequence>
<proteinExistence type="inferred from homology"/>
<keyword evidence="4 8" id="KW-0812">Transmembrane</keyword>
<evidence type="ECO:0000256" key="4">
    <source>
        <dbReference type="ARBA" id="ARBA00022692"/>
    </source>
</evidence>
<evidence type="ECO:0000256" key="2">
    <source>
        <dbReference type="ARBA" id="ARBA00006375"/>
    </source>
</evidence>
<evidence type="ECO:0000256" key="6">
    <source>
        <dbReference type="ARBA" id="ARBA00022989"/>
    </source>
</evidence>
<dbReference type="Gene3D" id="1.50.40.10">
    <property type="entry name" value="Mitochondrial carrier domain"/>
    <property type="match status" value="1"/>
</dbReference>
<evidence type="ECO:0000256" key="3">
    <source>
        <dbReference type="ARBA" id="ARBA00022448"/>
    </source>
</evidence>
<dbReference type="Pfam" id="PF00153">
    <property type="entry name" value="Mito_carr"/>
    <property type="match status" value="3"/>
</dbReference>
<dbReference type="PROSITE" id="PS50920">
    <property type="entry name" value="SOLCAR"/>
    <property type="match status" value="3"/>
</dbReference>
<keyword evidence="3 9" id="KW-0813">Transport</keyword>
<protein>
    <submittedName>
        <fullName evidence="10">Uncharacterized protein</fullName>
    </submittedName>
</protein>
<accession>A0ABQ6N6K7</accession>
<reference evidence="10 11" key="1">
    <citation type="journal article" date="2023" name="Commun. Biol.">
        <title>Genome analysis of Parmales, the sister group of diatoms, reveals the evolutionary specialization of diatoms from phago-mixotrophs to photoautotrophs.</title>
        <authorList>
            <person name="Ban H."/>
            <person name="Sato S."/>
            <person name="Yoshikawa S."/>
            <person name="Yamada K."/>
            <person name="Nakamura Y."/>
            <person name="Ichinomiya M."/>
            <person name="Sato N."/>
            <person name="Blanc-Mathieu R."/>
            <person name="Endo H."/>
            <person name="Kuwata A."/>
            <person name="Ogata H."/>
        </authorList>
    </citation>
    <scope>NUCLEOTIDE SEQUENCE [LARGE SCALE GENOMIC DNA]</scope>
</reference>
<keyword evidence="11" id="KW-1185">Reference proteome</keyword>
<dbReference type="InterPro" id="IPR023395">
    <property type="entry name" value="MCP_dom_sf"/>
</dbReference>
<comment type="similarity">
    <text evidence="2 9">Belongs to the mitochondrial carrier (TC 2.A.29) family.</text>
</comment>
<dbReference type="PANTHER" id="PTHR45618">
    <property type="entry name" value="MITOCHONDRIAL DICARBOXYLATE CARRIER-RELATED"/>
    <property type="match status" value="1"/>
</dbReference>
<organism evidence="10 11">
    <name type="scientific">Tetraparma gracilis</name>
    <dbReference type="NCBI Taxonomy" id="2962635"/>
    <lineage>
        <taxon>Eukaryota</taxon>
        <taxon>Sar</taxon>
        <taxon>Stramenopiles</taxon>
        <taxon>Ochrophyta</taxon>
        <taxon>Bolidophyceae</taxon>
        <taxon>Parmales</taxon>
        <taxon>Triparmaceae</taxon>
        <taxon>Tetraparma</taxon>
    </lineage>
</organism>
<evidence type="ECO:0000256" key="8">
    <source>
        <dbReference type="PROSITE-ProRule" id="PRU00282"/>
    </source>
</evidence>
<evidence type="ECO:0000256" key="1">
    <source>
        <dbReference type="ARBA" id="ARBA00004141"/>
    </source>
</evidence>
<dbReference type="InterPro" id="IPR018108">
    <property type="entry name" value="MCP_transmembrane"/>
</dbReference>
<gene>
    <name evidence="10" type="ORF">TeGR_g7064</name>
</gene>
<dbReference type="SUPFAM" id="SSF103506">
    <property type="entry name" value="Mitochondrial carrier"/>
    <property type="match status" value="1"/>
</dbReference>